<dbReference type="InterPro" id="IPR052162">
    <property type="entry name" value="Sensor_kinase/Photoreceptor"/>
</dbReference>
<dbReference type="SMART" id="SM00091">
    <property type="entry name" value="PAS"/>
    <property type="match status" value="5"/>
</dbReference>
<dbReference type="PRINTS" id="PR00344">
    <property type="entry name" value="BCTRLSENSOR"/>
</dbReference>
<keyword evidence="3 6" id="KW-0597">Phosphoprotein</keyword>
<comment type="catalytic activity">
    <reaction evidence="1">
        <text>ATP + protein L-histidine = ADP + protein N-phospho-L-histidine.</text>
        <dbReference type="EC" id="2.7.13.3"/>
    </reaction>
</comment>
<dbReference type="Pfam" id="PF13426">
    <property type="entry name" value="PAS_9"/>
    <property type="match status" value="2"/>
</dbReference>
<dbReference type="InterPro" id="IPR001610">
    <property type="entry name" value="PAC"/>
</dbReference>
<dbReference type="InterPro" id="IPR005467">
    <property type="entry name" value="His_kinase_dom"/>
</dbReference>
<evidence type="ECO:0000259" key="10">
    <source>
        <dbReference type="PROSITE" id="PS50112"/>
    </source>
</evidence>
<dbReference type="PANTHER" id="PTHR43304:SF1">
    <property type="entry name" value="PAC DOMAIN-CONTAINING PROTEIN"/>
    <property type="match status" value="1"/>
</dbReference>
<name>A0A562RXE4_9BACT</name>
<dbReference type="InterPro" id="IPR011006">
    <property type="entry name" value="CheY-like_superfamily"/>
</dbReference>
<evidence type="ECO:0000256" key="2">
    <source>
        <dbReference type="ARBA" id="ARBA00012438"/>
    </source>
</evidence>
<feature type="domain" description="Histidine kinase" evidence="8">
    <location>
        <begin position="845"/>
        <end position="1066"/>
    </location>
</feature>
<feature type="domain" description="PAS" evidence="10">
    <location>
        <begin position="70"/>
        <end position="122"/>
    </location>
</feature>
<feature type="domain" description="PAC" evidence="11">
    <location>
        <begin position="242"/>
        <end position="297"/>
    </location>
</feature>
<dbReference type="InterPro" id="IPR003594">
    <property type="entry name" value="HATPase_dom"/>
</dbReference>
<keyword evidence="4" id="KW-0808">Transferase</keyword>
<evidence type="ECO:0000256" key="6">
    <source>
        <dbReference type="PROSITE-ProRule" id="PRU00169"/>
    </source>
</evidence>
<keyword evidence="7" id="KW-0812">Transmembrane</keyword>
<dbReference type="InterPro" id="IPR035965">
    <property type="entry name" value="PAS-like_dom_sf"/>
</dbReference>
<dbReference type="Pfam" id="PF00072">
    <property type="entry name" value="Response_reg"/>
    <property type="match status" value="1"/>
</dbReference>
<evidence type="ECO:0000259" key="11">
    <source>
        <dbReference type="PROSITE" id="PS50113"/>
    </source>
</evidence>
<dbReference type="SUPFAM" id="SSF55785">
    <property type="entry name" value="PYP-like sensor domain (PAS domain)"/>
    <property type="match status" value="5"/>
</dbReference>
<feature type="domain" description="PAC" evidence="11">
    <location>
        <begin position="778"/>
        <end position="832"/>
    </location>
</feature>
<evidence type="ECO:0000256" key="4">
    <source>
        <dbReference type="ARBA" id="ARBA00022679"/>
    </source>
</evidence>
<dbReference type="PANTHER" id="PTHR43304">
    <property type="entry name" value="PHYTOCHROME-LIKE PROTEIN CPH1"/>
    <property type="match status" value="1"/>
</dbReference>
<dbReference type="SUPFAM" id="SSF55874">
    <property type="entry name" value="ATPase domain of HSP90 chaperone/DNA topoisomerase II/histidine kinase"/>
    <property type="match status" value="1"/>
</dbReference>
<dbReference type="Gene3D" id="3.40.50.2300">
    <property type="match status" value="1"/>
</dbReference>
<dbReference type="SUPFAM" id="SSF47384">
    <property type="entry name" value="Homodimeric domain of signal transducing histidine kinase"/>
    <property type="match status" value="1"/>
</dbReference>
<keyword evidence="13" id="KW-1185">Reference proteome</keyword>
<dbReference type="CDD" id="cd00082">
    <property type="entry name" value="HisKA"/>
    <property type="match status" value="1"/>
</dbReference>
<dbReference type="Pfam" id="PF08448">
    <property type="entry name" value="PAS_4"/>
    <property type="match status" value="2"/>
</dbReference>
<dbReference type="SMART" id="SM00388">
    <property type="entry name" value="HisKA"/>
    <property type="match status" value="1"/>
</dbReference>
<accession>A0A562RXE4</accession>
<dbReference type="InterPro" id="IPR003661">
    <property type="entry name" value="HisK_dim/P_dom"/>
</dbReference>
<dbReference type="InterPro" id="IPR013656">
    <property type="entry name" value="PAS_4"/>
</dbReference>
<dbReference type="PROSITE" id="PS50112">
    <property type="entry name" value="PAS"/>
    <property type="match status" value="4"/>
</dbReference>
<dbReference type="SMART" id="SM00387">
    <property type="entry name" value="HATPase_c"/>
    <property type="match status" value="1"/>
</dbReference>
<dbReference type="SMART" id="SM00086">
    <property type="entry name" value="PAC"/>
    <property type="match status" value="3"/>
</dbReference>
<dbReference type="Pfam" id="PF13185">
    <property type="entry name" value="GAF_2"/>
    <property type="match status" value="1"/>
</dbReference>
<dbReference type="InterPro" id="IPR036890">
    <property type="entry name" value="HATPase_C_sf"/>
</dbReference>
<dbReference type="InterPro" id="IPR000014">
    <property type="entry name" value="PAS"/>
</dbReference>
<keyword evidence="5" id="KW-0418">Kinase</keyword>
<dbReference type="InterPro" id="IPR013655">
    <property type="entry name" value="PAS_fold_3"/>
</dbReference>
<feature type="transmembrane region" description="Helical" evidence="7">
    <location>
        <begin position="12"/>
        <end position="33"/>
    </location>
</feature>
<evidence type="ECO:0000256" key="7">
    <source>
        <dbReference type="SAM" id="Phobius"/>
    </source>
</evidence>
<evidence type="ECO:0000313" key="12">
    <source>
        <dbReference type="EMBL" id="TWI72990.1"/>
    </source>
</evidence>
<gene>
    <name evidence="12" type="ORF">LZ24_01401</name>
</gene>
<dbReference type="PROSITE" id="PS50110">
    <property type="entry name" value="RESPONSE_REGULATORY"/>
    <property type="match status" value="1"/>
</dbReference>
<dbReference type="RefSeq" id="WP_186442980.1">
    <property type="nucleotide sequence ID" value="NZ_VLLC01000009.1"/>
</dbReference>
<dbReference type="Gene3D" id="1.10.287.130">
    <property type="match status" value="1"/>
</dbReference>
<dbReference type="CDD" id="cd00156">
    <property type="entry name" value="REC"/>
    <property type="match status" value="1"/>
</dbReference>
<feature type="domain" description="PAS" evidence="10">
    <location>
        <begin position="587"/>
        <end position="639"/>
    </location>
</feature>
<dbReference type="PROSITE" id="PS50113">
    <property type="entry name" value="PAC"/>
    <property type="match status" value="3"/>
</dbReference>
<dbReference type="NCBIfam" id="TIGR00229">
    <property type="entry name" value="sensory_box"/>
    <property type="match status" value="5"/>
</dbReference>
<dbReference type="InterPro" id="IPR000700">
    <property type="entry name" value="PAS-assoc_C"/>
</dbReference>
<dbReference type="Pfam" id="PF08447">
    <property type="entry name" value="PAS_3"/>
    <property type="match status" value="1"/>
</dbReference>
<feature type="modified residue" description="4-aspartylphosphate" evidence="6">
    <location>
        <position position="1143"/>
    </location>
</feature>
<evidence type="ECO:0000259" key="9">
    <source>
        <dbReference type="PROSITE" id="PS50110"/>
    </source>
</evidence>
<evidence type="ECO:0000256" key="3">
    <source>
        <dbReference type="ARBA" id="ARBA00022553"/>
    </source>
</evidence>
<reference evidence="12 13" key="1">
    <citation type="submission" date="2019-07" db="EMBL/GenBank/DDBJ databases">
        <title>Genome sequencing of 100 strains of the haloalkaliphilic chemolithoautotrophic sulfur-oxidizing bacterium Thioalkalivibrio.</title>
        <authorList>
            <person name="Muyzer G."/>
        </authorList>
    </citation>
    <scope>NUCLEOTIDE SEQUENCE [LARGE SCALE GENOMIC DNA]</scope>
    <source>
        <strain evidence="12 13">ASO4-4</strain>
    </source>
</reference>
<keyword evidence="7" id="KW-0472">Membrane</keyword>
<feature type="domain" description="PAS" evidence="10">
    <location>
        <begin position="705"/>
        <end position="749"/>
    </location>
</feature>
<feature type="domain" description="Response regulatory" evidence="9">
    <location>
        <begin position="1092"/>
        <end position="1208"/>
    </location>
</feature>
<evidence type="ECO:0000259" key="8">
    <source>
        <dbReference type="PROSITE" id="PS50109"/>
    </source>
</evidence>
<dbReference type="Pfam" id="PF00512">
    <property type="entry name" value="HisKA"/>
    <property type="match status" value="1"/>
</dbReference>
<comment type="caution">
    <text evidence="12">The sequence shown here is derived from an EMBL/GenBank/DDBJ whole genome shotgun (WGS) entry which is preliminary data.</text>
</comment>
<dbReference type="EMBL" id="VLLC01000009">
    <property type="protein sequence ID" value="TWI72990.1"/>
    <property type="molecule type" value="Genomic_DNA"/>
</dbReference>
<dbReference type="EC" id="2.7.13.3" evidence="2"/>
<dbReference type="PROSITE" id="PS50109">
    <property type="entry name" value="HIS_KIN"/>
    <property type="match status" value="1"/>
</dbReference>
<dbReference type="GO" id="GO:0000155">
    <property type="term" value="F:phosphorelay sensor kinase activity"/>
    <property type="evidence" value="ECO:0007669"/>
    <property type="project" value="InterPro"/>
</dbReference>
<dbReference type="InterPro" id="IPR003018">
    <property type="entry name" value="GAF"/>
</dbReference>
<dbReference type="SUPFAM" id="SSF55781">
    <property type="entry name" value="GAF domain-like"/>
    <property type="match status" value="1"/>
</dbReference>
<feature type="domain" description="PAC" evidence="11">
    <location>
        <begin position="534"/>
        <end position="586"/>
    </location>
</feature>
<dbReference type="InterPro" id="IPR004358">
    <property type="entry name" value="Sig_transdc_His_kin-like_C"/>
</dbReference>
<dbReference type="InterPro" id="IPR036097">
    <property type="entry name" value="HisK_dim/P_sf"/>
</dbReference>
<dbReference type="Gene3D" id="3.30.565.10">
    <property type="entry name" value="Histidine kinase-like ATPase, C-terminal domain"/>
    <property type="match status" value="1"/>
</dbReference>
<dbReference type="Gene3D" id="3.30.450.20">
    <property type="entry name" value="PAS domain"/>
    <property type="match status" value="5"/>
</dbReference>
<evidence type="ECO:0000256" key="1">
    <source>
        <dbReference type="ARBA" id="ARBA00000085"/>
    </source>
</evidence>
<sequence>MPFTIMDYHGVQIFFIGVPTLLTGILCFVLVRLREQNRLLVQKKKEYEDSFRRFFTANRIPMALTNLETGLLEDVNPSFLEVTGYAKEEILGRTSLDLGIIKAEERNRMKALLAEKGALENIRVHIPVKSHEKKFYTCFGEAILMPPGNKVLCIARDIHLLLTSRQLLADQENLLDTIFRNTPDFLILKDRNFVFKKVTPSFFNYFKDFNMNSSIEGKTDFDFFPEEKAKEHRKEDEEILVTGKTMTISKAYQSDIGRRWYHIIKAPIKDVAGEASGILCTIRDVTAEKRMEMLLEARLRISELKDFTTSHGIIQKIIEIAGEITESGFAFFCSRNSSLMKGIMLHGPDGFFHNENLHQSDALCASRLFTSCREKGDVMVCNRNSIPDLSAFPGVEEIHSVILLPLFEKKQLVGFFGAGNKDTDYDEQDRDILRELAHMGNDIIKLKRTEEKWIEVRRILQNIADYFPGMIFRSSASSGWIMEHVTGTCEQLTGYAAEVFSEEARLPFSALIHPEDKKKLEATLARSFLNNQPYEKEYRIFHKNGMWRWVLERGVGVYAENGRVVSIEGVITDIHEYVEIRKNLRRQETMMKTMLDGISDMVILFKNDFSIQAINRAGASVVGKSPEEVRGMKCYELIQRSAPCEGCAVKEAIDTGTNAKKIQFNSFFNAWFDYNAMVVKGVDDENPVVIAQMRNVSNRIKKDQELRMLESAMQQTAEMILITDNNGRIQYVNSAIERVTGYTAAEMVGMHPRMLAGNPPSMPPSHYRKMWQVLRSGRTWQGRFNNRKKSGENYTEQASITPILDETGTIVSFVGVSTDITEELQREYQVYQAHRMEAIGSLAGGIAHDLNNILFPLMGYAGLIREAVAEDSQLTDYINEIFIASGRARDLVKHILTFSRNVPEEKVSMDMQVILREVLHFSRASIPSTIRIRNHIDAACRPVWADSTQMHRVFINLVANAFQAMEKDGGILTLSLEEIYLSEDEHPILPEGFYACAGVKDTGTGIDPSILDKIFDPYFTTKGKDKGTGLGLSLVHAMVCSHGGHIDVKSTPGEGTHFLVYIPCIMDNQGMEKSDPEEKFSLSSPDLKGSEHILVLDDEEPIARMLTHMLELLGYTVTMFTRVSEALEAVFNDSFACDLVITDMTMPDMRGEEVCARIKNIRPDLPLIMFTGRTDLVQDENPSSMGFAGIITKPAKHTEVAVKIREILDRKNHSSL</sequence>
<proteinExistence type="predicted"/>
<feature type="domain" description="PAS" evidence="10">
    <location>
        <begin position="456"/>
        <end position="531"/>
    </location>
</feature>
<organism evidence="12 13">
    <name type="scientific">Desulfobotulus alkaliphilus</name>
    <dbReference type="NCBI Taxonomy" id="622671"/>
    <lineage>
        <taxon>Bacteria</taxon>
        <taxon>Pseudomonadati</taxon>
        <taxon>Thermodesulfobacteriota</taxon>
        <taxon>Desulfobacteria</taxon>
        <taxon>Desulfobacterales</taxon>
        <taxon>Desulfobacteraceae</taxon>
        <taxon>Desulfobotulus</taxon>
    </lineage>
</organism>
<dbReference type="AlphaFoldDB" id="A0A562RXE4"/>
<dbReference type="Proteomes" id="UP000318307">
    <property type="component" value="Unassembled WGS sequence"/>
</dbReference>
<protein>
    <recommendedName>
        <fullName evidence="2">histidine kinase</fullName>
        <ecNumber evidence="2">2.7.13.3</ecNumber>
    </recommendedName>
</protein>
<dbReference type="InterPro" id="IPR001789">
    <property type="entry name" value="Sig_transdc_resp-reg_receiver"/>
</dbReference>
<evidence type="ECO:0000256" key="5">
    <source>
        <dbReference type="ARBA" id="ARBA00022777"/>
    </source>
</evidence>
<dbReference type="SUPFAM" id="SSF52172">
    <property type="entry name" value="CheY-like"/>
    <property type="match status" value="1"/>
</dbReference>
<dbReference type="Pfam" id="PF02518">
    <property type="entry name" value="HATPase_c"/>
    <property type="match status" value="1"/>
</dbReference>
<keyword evidence="7" id="KW-1133">Transmembrane helix</keyword>
<dbReference type="SMART" id="SM00448">
    <property type="entry name" value="REC"/>
    <property type="match status" value="1"/>
</dbReference>
<evidence type="ECO:0000313" key="13">
    <source>
        <dbReference type="Proteomes" id="UP000318307"/>
    </source>
</evidence>
<dbReference type="CDD" id="cd00130">
    <property type="entry name" value="PAS"/>
    <property type="match status" value="3"/>
</dbReference>